<dbReference type="AlphaFoldDB" id="A0A0J6F4J7"/>
<keyword evidence="1" id="KW-0472">Membrane</keyword>
<keyword evidence="1" id="KW-1133">Transmembrane helix</keyword>
<accession>A0A0J6F4J7</accession>
<keyword evidence="1" id="KW-0812">Transmembrane</keyword>
<evidence type="ECO:0000313" key="2">
    <source>
        <dbReference type="EMBL" id="KMM63894.1"/>
    </source>
</evidence>
<reference evidence="3" key="2">
    <citation type="journal article" date="2009" name="Genome Res.">
        <title>Comparative genomic analyses of the human fungal pathogens Coccidioides and their relatives.</title>
        <authorList>
            <person name="Sharpton T.J."/>
            <person name="Stajich J.E."/>
            <person name="Rounsley S.D."/>
            <person name="Gardner M.J."/>
            <person name="Wortman J.R."/>
            <person name="Jordar V.S."/>
            <person name="Maiti R."/>
            <person name="Kodira C.D."/>
            <person name="Neafsey D.E."/>
            <person name="Zeng Q."/>
            <person name="Hung C.-Y."/>
            <person name="McMahan C."/>
            <person name="Muszewska A."/>
            <person name="Grynberg M."/>
            <person name="Mandel M.A."/>
            <person name="Kellner E.M."/>
            <person name="Barker B.M."/>
            <person name="Galgiani J.N."/>
            <person name="Orbach M.J."/>
            <person name="Kirkland T.N."/>
            <person name="Cole G.T."/>
            <person name="Henn M.R."/>
            <person name="Birren B.W."/>
            <person name="Taylor J.W."/>
        </authorList>
    </citation>
    <scope>NUCLEOTIDE SEQUENCE [LARGE SCALE GENOMIC DNA]</scope>
    <source>
        <strain evidence="3">RMSCC 3488</strain>
    </source>
</reference>
<proteinExistence type="predicted"/>
<name>A0A0J6F4J7_COCPO</name>
<organism evidence="2 3">
    <name type="scientific">Coccidioides posadasii RMSCC 3488</name>
    <dbReference type="NCBI Taxonomy" id="454284"/>
    <lineage>
        <taxon>Eukaryota</taxon>
        <taxon>Fungi</taxon>
        <taxon>Dikarya</taxon>
        <taxon>Ascomycota</taxon>
        <taxon>Pezizomycotina</taxon>
        <taxon>Eurotiomycetes</taxon>
        <taxon>Eurotiomycetidae</taxon>
        <taxon>Onygenales</taxon>
        <taxon>Onygenaceae</taxon>
        <taxon>Coccidioides</taxon>
    </lineage>
</organism>
<dbReference type="EMBL" id="DS268109">
    <property type="protein sequence ID" value="KMM63894.1"/>
    <property type="molecule type" value="Genomic_DNA"/>
</dbReference>
<gene>
    <name evidence="2" type="ORF">CPAG_00247</name>
</gene>
<reference evidence="3" key="3">
    <citation type="journal article" date="2010" name="Genome Res.">
        <title>Population genomic sequencing of Coccidioides fungi reveals recent hybridization and transposon control.</title>
        <authorList>
            <person name="Neafsey D.E."/>
            <person name="Barker B.M."/>
            <person name="Sharpton T.J."/>
            <person name="Stajich J.E."/>
            <person name="Park D.J."/>
            <person name="Whiston E."/>
            <person name="Hung C.-Y."/>
            <person name="McMahan C."/>
            <person name="White J."/>
            <person name="Sykes S."/>
            <person name="Heiman D."/>
            <person name="Young S."/>
            <person name="Zeng Q."/>
            <person name="Abouelleil A."/>
            <person name="Aftuck L."/>
            <person name="Bessette D."/>
            <person name="Brown A."/>
            <person name="FitzGerald M."/>
            <person name="Lui A."/>
            <person name="Macdonald J.P."/>
            <person name="Priest M."/>
            <person name="Orbach M.J."/>
            <person name="Galgiani J.N."/>
            <person name="Kirkland T.N."/>
            <person name="Cole G.T."/>
            <person name="Birren B.W."/>
            <person name="Henn M.R."/>
            <person name="Taylor J.W."/>
            <person name="Rounsley S.D."/>
        </authorList>
    </citation>
    <scope>NUCLEOTIDE SEQUENCE [LARGE SCALE GENOMIC DNA]</scope>
    <source>
        <strain evidence="3">RMSCC 3488</strain>
    </source>
</reference>
<dbReference type="Proteomes" id="UP000054567">
    <property type="component" value="Unassembled WGS sequence"/>
</dbReference>
<sequence length="239" mass="26289">MAVGSTVRYMQCIDSVCLIVPGLVLLSSPGPYIYIYLPDDICFCHNRVRVRGFMLEKASGNVNEIWSKNKSTPAHEPRLVSFMKATSFIILAVSLGISWEVGAPRGCTRSNPCESFCAIPVSAAGVAPPAFCCSASITIARKYVRARKKMIVRDRAGTYGCRLVTLGDAKDLPSPETPGELRLAQPRALQTTHKHRAGVQRCGRFILSVAAREDDGRRSYLDPPLSPTELWTWMPVMIT</sequence>
<reference evidence="2 3" key="1">
    <citation type="submission" date="2007-06" db="EMBL/GenBank/DDBJ databases">
        <title>The Genome Sequence of Coccidioides posadasii RMSCC_3488.</title>
        <authorList>
            <consortium name="Coccidioides Genome Resources Consortium"/>
            <consortium name="The Broad Institute Genome Sequencing Platform"/>
            <person name="Henn M.R."/>
            <person name="Sykes S."/>
            <person name="Young S."/>
            <person name="Jaffe D."/>
            <person name="Berlin A."/>
            <person name="Alvarez P."/>
            <person name="Butler J."/>
            <person name="Gnerre S."/>
            <person name="Grabherr M."/>
            <person name="Mauceli E."/>
            <person name="Brockman W."/>
            <person name="Kodira C."/>
            <person name="Alvarado L."/>
            <person name="Zeng Q."/>
            <person name="Crawford M."/>
            <person name="Antoine C."/>
            <person name="Devon K."/>
            <person name="Galgiani J."/>
            <person name="Orsborn K."/>
            <person name="Lewis M.L."/>
            <person name="Nusbaum C."/>
            <person name="Galagan J."/>
            <person name="Birren B."/>
        </authorList>
    </citation>
    <scope>NUCLEOTIDE SEQUENCE [LARGE SCALE GENOMIC DNA]</scope>
    <source>
        <strain evidence="2 3">RMSCC 3488</strain>
    </source>
</reference>
<feature type="transmembrane region" description="Helical" evidence="1">
    <location>
        <begin position="79"/>
        <end position="99"/>
    </location>
</feature>
<feature type="transmembrane region" description="Helical" evidence="1">
    <location>
        <begin position="119"/>
        <end position="140"/>
    </location>
</feature>
<evidence type="ECO:0000313" key="3">
    <source>
        <dbReference type="Proteomes" id="UP000054567"/>
    </source>
</evidence>
<evidence type="ECO:0000256" key="1">
    <source>
        <dbReference type="SAM" id="Phobius"/>
    </source>
</evidence>
<dbReference type="VEuPathDB" id="FungiDB:CPAG_00247"/>
<protein>
    <submittedName>
        <fullName evidence="2">Uncharacterized protein</fullName>
    </submittedName>
</protein>